<dbReference type="NCBIfam" id="TIGR02610">
    <property type="entry name" value="PHA_gran_rgn"/>
    <property type="match status" value="1"/>
</dbReference>
<proteinExistence type="predicted"/>
<evidence type="ECO:0000256" key="1">
    <source>
        <dbReference type="SAM" id="MobiDB-lite"/>
    </source>
</evidence>
<dbReference type="AlphaFoldDB" id="A0A2U8FPW5"/>
<reference evidence="2 3" key="1">
    <citation type="submission" date="2018-05" db="EMBL/GenBank/DDBJ databases">
        <title>complete genome sequence of Aquabacterium olei NBRC 110486.</title>
        <authorList>
            <person name="Tang B."/>
            <person name="Chang J."/>
            <person name="Zhang L."/>
            <person name="Yang H."/>
        </authorList>
    </citation>
    <scope>NUCLEOTIDE SEQUENCE [LARGE SCALE GENOMIC DNA]</scope>
    <source>
        <strain evidence="2 3">NBRC 110486</strain>
    </source>
</reference>
<dbReference type="Proteomes" id="UP000244892">
    <property type="component" value="Chromosome"/>
</dbReference>
<protein>
    <recommendedName>
        <fullName evidence="4">Polyhydroxyalkanoic acid synthase</fullName>
    </recommendedName>
</protein>
<evidence type="ECO:0000313" key="2">
    <source>
        <dbReference type="EMBL" id="AWI52888.1"/>
    </source>
</evidence>
<dbReference type="KEGG" id="aon:DEH84_05215"/>
<keyword evidence="3" id="KW-1185">Reference proteome</keyword>
<evidence type="ECO:0000313" key="3">
    <source>
        <dbReference type="Proteomes" id="UP000244892"/>
    </source>
</evidence>
<dbReference type="Pfam" id="PF09650">
    <property type="entry name" value="PHA_gran_rgn"/>
    <property type="match status" value="1"/>
</dbReference>
<sequence length="220" mass="23690">MPRPRCTSTPQPVSVSATRSLVRTSSKHSSGCACRSRRKAWMSAVWRATSGSSRSARSGRVVDMVWTAGDAMRESYLPGPRCCAHLVGRRARGGSGSPYSVSAGAMSAPVIPPKETLTMSEVRYERDHTLGLEKARELAKEWANGAARQMGLECQHAEGAEQDVLTFERMGVTGTMTVTGTRFELVVKLGLMMAAFKPMIEAEVAKNLGRIIDKASGAQA</sequence>
<gene>
    <name evidence="2" type="ORF">DEH84_05215</name>
</gene>
<organism evidence="2 3">
    <name type="scientific">Aquabacterium olei</name>
    <dbReference type="NCBI Taxonomy" id="1296669"/>
    <lineage>
        <taxon>Bacteria</taxon>
        <taxon>Pseudomonadati</taxon>
        <taxon>Pseudomonadota</taxon>
        <taxon>Betaproteobacteria</taxon>
        <taxon>Burkholderiales</taxon>
        <taxon>Aquabacterium</taxon>
    </lineage>
</organism>
<dbReference type="InterPro" id="IPR013433">
    <property type="entry name" value="PHA_gran_rgn"/>
</dbReference>
<feature type="region of interest" description="Disordered" evidence="1">
    <location>
        <begin position="1"/>
        <end position="29"/>
    </location>
</feature>
<evidence type="ECO:0008006" key="4">
    <source>
        <dbReference type="Google" id="ProtNLM"/>
    </source>
</evidence>
<name>A0A2U8FPW5_9BURK</name>
<accession>A0A2U8FPW5</accession>
<dbReference type="EMBL" id="CP029210">
    <property type="protein sequence ID" value="AWI52888.1"/>
    <property type="molecule type" value="Genomic_DNA"/>
</dbReference>